<dbReference type="AlphaFoldDB" id="A0A6N7QYQ7"/>
<reference evidence="6 7" key="1">
    <citation type="submission" date="2019-10" db="EMBL/GenBank/DDBJ databases">
        <title>Gracilibacillus salitolerans sp. nov., a moderate halophile isolated from a saline soil in northwest China.</title>
        <authorList>
            <person name="Gan L."/>
        </authorList>
    </citation>
    <scope>NUCLEOTIDE SEQUENCE [LARGE SCALE GENOMIC DNA]</scope>
    <source>
        <strain evidence="6 7">TP2-8</strain>
    </source>
</reference>
<dbReference type="GO" id="GO:0005737">
    <property type="term" value="C:cytoplasm"/>
    <property type="evidence" value="ECO:0007669"/>
    <property type="project" value="TreeGrafter"/>
</dbReference>
<dbReference type="GO" id="GO:0042802">
    <property type="term" value="F:identical protein binding"/>
    <property type="evidence" value="ECO:0007669"/>
    <property type="project" value="TreeGrafter"/>
</dbReference>
<dbReference type="SUPFAM" id="SSF100950">
    <property type="entry name" value="NagB/RpiA/CoA transferase-like"/>
    <property type="match status" value="1"/>
</dbReference>
<dbReference type="CDD" id="cd01399">
    <property type="entry name" value="GlcN6P_deaminase"/>
    <property type="match status" value="1"/>
</dbReference>
<evidence type="ECO:0000256" key="4">
    <source>
        <dbReference type="HAMAP-Rule" id="MF_01241"/>
    </source>
</evidence>
<dbReference type="InterPro" id="IPR018321">
    <property type="entry name" value="Glucosamine6P_isomerase_CS"/>
</dbReference>
<protein>
    <recommendedName>
        <fullName evidence="4">Glucosamine-6-phosphate deaminase</fullName>
        <ecNumber evidence="4">3.5.99.6</ecNumber>
    </recommendedName>
    <alternativeName>
        <fullName evidence="4">GlcN6P deaminase</fullName>
        <shortName evidence="4">GNPDA</shortName>
    </alternativeName>
    <alternativeName>
        <fullName evidence="4">Glucosamine-6-phosphate isomerase</fullName>
    </alternativeName>
</protein>
<dbReference type="GO" id="GO:0004342">
    <property type="term" value="F:glucosamine-6-phosphate deaminase activity"/>
    <property type="evidence" value="ECO:0007669"/>
    <property type="project" value="UniProtKB-UniRule"/>
</dbReference>
<dbReference type="GO" id="GO:0006043">
    <property type="term" value="P:glucosamine catabolic process"/>
    <property type="evidence" value="ECO:0007669"/>
    <property type="project" value="TreeGrafter"/>
</dbReference>
<dbReference type="GO" id="GO:0005975">
    <property type="term" value="P:carbohydrate metabolic process"/>
    <property type="evidence" value="ECO:0007669"/>
    <property type="project" value="InterPro"/>
</dbReference>
<gene>
    <name evidence="4 6" type="primary">nagB</name>
    <name evidence="6" type="ORF">GH885_12775</name>
</gene>
<evidence type="ECO:0000313" key="6">
    <source>
        <dbReference type="EMBL" id="MRI67208.1"/>
    </source>
</evidence>
<sequence>MKVIRTTNHQEMSKIAANIILDRIKSSSHITLGLATGGTPIQTYAYLAEDYLENQTSYQHVVTFNLDEYIGLPKDDPNSYHYYMHQHLFSKVNIPRDQTFIPNGLTEDLAAECETYEQKIQQYNGIDLQLLGLGKNGHIGFNEPGTPFDQHTHIVSLTRSTIQANARFFGTVEEVPKQAITMGIGSIMESKEILLLVSGKEKNQALNKLLHGRIDEQFPASILNNHENVTIIADEDAIMNTDI</sequence>
<dbReference type="NCBIfam" id="TIGR00502">
    <property type="entry name" value="nagB"/>
    <property type="match status" value="1"/>
</dbReference>
<dbReference type="InterPro" id="IPR037171">
    <property type="entry name" value="NagB/RpiA_transferase-like"/>
</dbReference>
<dbReference type="PROSITE" id="PS01161">
    <property type="entry name" value="GLC_GALNAC_ISOMERASE"/>
    <property type="match status" value="1"/>
</dbReference>
<dbReference type="HAMAP" id="MF_01241">
    <property type="entry name" value="GlcN6P_deamin"/>
    <property type="match status" value="1"/>
</dbReference>
<feature type="active site" description="For ring-opening step" evidence="4">
    <location>
        <position position="143"/>
    </location>
</feature>
<feature type="domain" description="Glucosamine/galactosamine-6-phosphate isomerase" evidence="5">
    <location>
        <begin position="11"/>
        <end position="229"/>
    </location>
</feature>
<dbReference type="InterPro" id="IPR004547">
    <property type="entry name" value="Glucosamine6P_isomerase"/>
</dbReference>
<evidence type="ECO:0000256" key="2">
    <source>
        <dbReference type="ARBA" id="ARBA00022801"/>
    </source>
</evidence>
<keyword evidence="2 4" id="KW-0378">Hydrolase</keyword>
<accession>A0A6N7QYQ7</accession>
<dbReference type="UniPathway" id="UPA00629">
    <property type="reaction ID" value="UER00684"/>
</dbReference>
<dbReference type="GO" id="GO:0006046">
    <property type="term" value="P:N-acetylglucosamine catabolic process"/>
    <property type="evidence" value="ECO:0007669"/>
    <property type="project" value="UniProtKB-UniRule"/>
</dbReference>
<feature type="active site" description="Proton acceptor; for enolization step" evidence="4">
    <location>
        <position position="67"/>
    </location>
</feature>
<comment type="caution">
    <text evidence="4">Lacks conserved residue(s) required for the propagation of feature annotation.</text>
</comment>
<dbReference type="EMBL" id="WJEE01000027">
    <property type="protein sequence ID" value="MRI67208.1"/>
    <property type="molecule type" value="Genomic_DNA"/>
</dbReference>
<dbReference type="Pfam" id="PF01182">
    <property type="entry name" value="Glucosamine_iso"/>
    <property type="match status" value="1"/>
</dbReference>
<keyword evidence="7" id="KW-1185">Reference proteome</keyword>
<organism evidence="6 7">
    <name type="scientific">Gracilibacillus thailandensis</name>
    <dbReference type="NCBI Taxonomy" id="563735"/>
    <lineage>
        <taxon>Bacteria</taxon>
        <taxon>Bacillati</taxon>
        <taxon>Bacillota</taxon>
        <taxon>Bacilli</taxon>
        <taxon>Bacillales</taxon>
        <taxon>Bacillaceae</taxon>
        <taxon>Gracilibacillus</taxon>
    </lineage>
</organism>
<dbReference type="GO" id="GO:0019262">
    <property type="term" value="P:N-acetylneuraminate catabolic process"/>
    <property type="evidence" value="ECO:0007669"/>
    <property type="project" value="UniProtKB-UniRule"/>
</dbReference>
<dbReference type="RefSeq" id="WP_018933912.1">
    <property type="nucleotide sequence ID" value="NZ_JBHUMW010000082.1"/>
</dbReference>
<dbReference type="PANTHER" id="PTHR11280:SF5">
    <property type="entry name" value="GLUCOSAMINE-6-PHOSPHATE ISOMERASE"/>
    <property type="match status" value="1"/>
</dbReference>
<feature type="active site" description="Proton acceptor; for ring-opening step" evidence="4">
    <location>
        <position position="138"/>
    </location>
</feature>
<comment type="similarity">
    <text evidence="4">Belongs to the glucosamine/galactosamine-6-phosphate isomerase family. NagB subfamily.</text>
</comment>
<dbReference type="PANTHER" id="PTHR11280">
    <property type="entry name" value="GLUCOSAMINE-6-PHOSPHATE ISOMERASE"/>
    <property type="match status" value="1"/>
</dbReference>
<evidence type="ECO:0000256" key="3">
    <source>
        <dbReference type="ARBA" id="ARBA00023277"/>
    </source>
</evidence>
<comment type="catalytic activity">
    <reaction evidence="1 4">
        <text>alpha-D-glucosamine 6-phosphate + H2O = beta-D-fructose 6-phosphate + NH4(+)</text>
        <dbReference type="Rhea" id="RHEA:12172"/>
        <dbReference type="ChEBI" id="CHEBI:15377"/>
        <dbReference type="ChEBI" id="CHEBI:28938"/>
        <dbReference type="ChEBI" id="CHEBI:57634"/>
        <dbReference type="ChEBI" id="CHEBI:75989"/>
        <dbReference type="EC" id="3.5.99.6"/>
    </reaction>
</comment>
<evidence type="ECO:0000259" key="5">
    <source>
        <dbReference type="Pfam" id="PF01182"/>
    </source>
</evidence>
<dbReference type="InterPro" id="IPR006148">
    <property type="entry name" value="Glc/Gal-6P_isomerase"/>
</dbReference>
<evidence type="ECO:0000256" key="1">
    <source>
        <dbReference type="ARBA" id="ARBA00000644"/>
    </source>
</evidence>
<comment type="caution">
    <text evidence="6">The sequence shown here is derived from an EMBL/GenBank/DDBJ whole genome shotgun (WGS) entry which is preliminary data.</text>
</comment>
<dbReference type="Proteomes" id="UP000435187">
    <property type="component" value="Unassembled WGS sequence"/>
</dbReference>
<dbReference type="FunFam" id="3.40.50.1360:FF:000003">
    <property type="entry name" value="Glucosamine-6-phosphate deaminase"/>
    <property type="match status" value="1"/>
</dbReference>
<dbReference type="Gene3D" id="3.40.50.1360">
    <property type="match status" value="1"/>
</dbReference>
<dbReference type="EC" id="3.5.99.6" evidence="4"/>
<comment type="pathway">
    <text evidence="4">Amino-sugar metabolism; N-acetylneuraminate degradation; D-fructose 6-phosphate from N-acetylneuraminate: step 5/5.</text>
</comment>
<comment type="function">
    <text evidence="4">Catalyzes the reversible isomerization-deamination of glucosamine 6-phosphate (GlcN6P) to form fructose 6-phosphate (Fru6P) and ammonium ion.</text>
</comment>
<evidence type="ECO:0000313" key="7">
    <source>
        <dbReference type="Proteomes" id="UP000435187"/>
    </source>
</evidence>
<keyword evidence="3 4" id="KW-0119">Carbohydrate metabolism</keyword>
<name>A0A6N7QYQ7_9BACI</name>
<proteinExistence type="inferred from homology"/>
<feature type="active site" description="For ring-opening step" evidence="4">
    <location>
        <position position="136"/>
    </location>
</feature>